<reference evidence="2" key="1">
    <citation type="journal article" date="2020" name="Fungal Divers.">
        <title>Resolving the Mortierellaceae phylogeny through synthesis of multi-gene phylogenetics and phylogenomics.</title>
        <authorList>
            <person name="Vandepol N."/>
            <person name="Liber J."/>
            <person name="Desiro A."/>
            <person name="Na H."/>
            <person name="Kennedy M."/>
            <person name="Barry K."/>
            <person name="Grigoriev I.V."/>
            <person name="Miller A.N."/>
            <person name="O'Donnell K."/>
            <person name="Stajich J.E."/>
            <person name="Bonito G."/>
        </authorList>
    </citation>
    <scope>NUCLEOTIDE SEQUENCE</scope>
    <source>
        <strain evidence="2">NRRL 2769</strain>
    </source>
</reference>
<gene>
    <name evidence="2" type="ORF">BGZ80_008216</name>
</gene>
<dbReference type="AlphaFoldDB" id="A0A9P6MDN4"/>
<organism evidence="2 3">
    <name type="scientific">Entomortierella chlamydospora</name>
    <dbReference type="NCBI Taxonomy" id="101097"/>
    <lineage>
        <taxon>Eukaryota</taxon>
        <taxon>Fungi</taxon>
        <taxon>Fungi incertae sedis</taxon>
        <taxon>Mucoromycota</taxon>
        <taxon>Mortierellomycotina</taxon>
        <taxon>Mortierellomycetes</taxon>
        <taxon>Mortierellales</taxon>
        <taxon>Mortierellaceae</taxon>
        <taxon>Entomortierella</taxon>
    </lineage>
</organism>
<feature type="compositionally biased region" description="Basic and acidic residues" evidence="1">
    <location>
        <begin position="253"/>
        <end position="272"/>
    </location>
</feature>
<feature type="region of interest" description="Disordered" evidence="1">
    <location>
        <begin position="38"/>
        <end position="63"/>
    </location>
</feature>
<evidence type="ECO:0008006" key="4">
    <source>
        <dbReference type="Google" id="ProtNLM"/>
    </source>
</evidence>
<accession>A0A9P6MDN4</accession>
<feature type="non-terminal residue" evidence="2">
    <location>
        <position position="281"/>
    </location>
</feature>
<protein>
    <recommendedName>
        <fullName evidence="4">Retrotransposon gag domain-containing protein</fullName>
    </recommendedName>
</protein>
<keyword evidence="3" id="KW-1185">Reference proteome</keyword>
<evidence type="ECO:0000313" key="2">
    <source>
        <dbReference type="EMBL" id="KAF9993231.1"/>
    </source>
</evidence>
<comment type="caution">
    <text evidence="2">The sequence shown here is derived from an EMBL/GenBank/DDBJ whole genome shotgun (WGS) entry which is preliminary data.</text>
</comment>
<evidence type="ECO:0000313" key="3">
    <source>
        <dbReference type="Proteomes" id="UP000703661"/>
    </source>
</evidence>
<name>A0A9P6MDN4_9FUNG</name>
<dbReference type="EMBL" id="JAAAID010004397">
    <property type="protein sequence ID" value="KAF9993231.1"/>
    <property type="molecule type" value="Genomic_DNA"/>
</dbReference>
<sequence length="281" mass="32273">MAPTPQQENNQRIYDSVQKELKEVDKRIHRLEEAMEELKALTQPQATKKLSKGNGPHDSSKQPLSLKITADMPRFESNSDPREFLDKVKHLVTAYIGRESFEKYCDRYLSYLTVSEFHRQLLEEEFNQRTEPLTWDACETIFLRIALNEQERIAQVKALLETGRKDNESFRQFAMRIARDIRIYGVKDDNEMVLTLLGATVSDDLLNQMVTRLQARKPDAVTFTSISDFTKTLSGFVGPNSARDKSSGGPIRKGQEKPRFSPIDKKAHENADNRNNGPSFY</sequence>
<feature type="region of interest" description="Disordered" evidence="1">
    <location>
        <begin position="237"/>
        <end position="281"/>
    </location>
</feature>
<proteinExistence type="predicted"/>
<evidence type="ECO:0000256" key="1">
    <source>
        <dbReference type="SAM" id="MobiDB-lite"/>
    </source>
</evidence>
<dbReference type="Proteomes" id="UP000703661">
    <property type="component" value="Unassembled WGS sequence"/>
</dbReference>
<dbReference type="OrthoDB" id="2418706at2759"/>